<dbReference type="Proteomes" id="UP001274830">
    <property type="component" value="Unassembled WGS sequence"/>
</dbReference>
<feature type="compositionally biased region" description="Polar residues" evidence="2">
    <location>
        <begin position="53"/>
        <end position="62"/>
    </location>
</feature>
<dbReference type="GO" id="GO:0031145">
    <property type="term" value="P:anaphase-promoting complex-dependent catabolic process"/>
    <property type="evidence" value="ECO:0007669"/>
    <property type="project" value="InterPro"/>
</dbReference>
<keyword evidence="5" id="KW-1185">Reference proteome</keyword>
<comment type="caution">
    <text evidence="4">The sequence shown here is derived from an EMBL/GenBank/DDBJ whole genome shotgun (WGS) entry which is preliminary data.</text>
</comment>
<dbReference type="AlphaFoldDB" id="A0AAE1C2G7"/>
<evidence type="ECO:0000259" key="3">
    <source>
        <dbReference type="Pfam" id="PF12708"/>
    </source>
</evidence>
<gene>
    <name evidence="4" type="ORF">LTR78_004339</name>
</gene>
<name>A0AAE1C2G7_9PEZI</name>
<keyword evidence="1" id="KW-0833">Ubl conjugation pathway</keyword>
<feature type="domain" description="Rhamnogalacturonase A/B/Epimerase-like pectate lyase" evidence="3">
    <location>
        <begin position="162"/>
        <end position="388"/>
    </location>
</feature>
<dbReference type="PANTHER" id="PTHR33928">
    <property type="entry name" value="POLYGALACTURONASE QRT3"/>
    <property type="match status" value="1"/>
</dbReference>
<feature type="region of interest" description="Disordered" evidence="2">
    <location>
        <begin position="498"/>
        <end position="517"/>
    </location>
</feature>
<organism evidence="4 5">
    <name type="scientific">Recurvomyces mirabilis</name>
    <dbReference type="NCBI Taxonomy" id="574656"/>
    <lineage>
        <taxon>Eukaryota</taxon>
        <taxon>Fungi</taxon>
        <taxon>Dikarya</taxon>
        <taxon>Ascomycota</taxon>
        <taxon>Pezizomycotina</taxon>
        <taxon>Dothideomycetes</taxon>
        <taxon>Dothideomycetidae</taxon>
        <taxon>Mycosphaerellales</taxon>
        <taxon>Teratosphaeriaceae</taxon>
        <taxon>Recurvomyces</taxon>
    </lineage>
</organism>
<dbReference type="InterPro" id="IPR012334">
    <property type="entry name" value="Pectin_lyas_fold"/>
</dbReference>
<evidence type="ECO:0000256" key="1">
    <source>
        <dbReference type="ARBA" id="ARBA00022786"/>
    </source>
</evidence>
<evidence type="ECO:0000256" key="2">
    <source>
        <dbReference type="SAM" id="MobiDB-lite"/>
    </source>
</evidence>
<dbReference type="EMBL" id="JAUTXT010000013">
    <property type="protein sequence ID" value="KAK3675698.1"/>
    <property type="molecule type" value="Genomic_DNA"/>
</dbReference>
<reference evidence="4" key="1">
    <citation type="submission" date="2023-07" db="EMBL/GenBank/DDBJ databases">
        <title>Black Yeasts Isolated from many extreme environments.</title>
        <authorList>
            <person name="Coleine C."/>
            <person name="Stajich J.E."/>
            <person name="Selbmann L."/>
        </authorList>
    </citation>
    <scope>NUCLEOTIDE SEQUENCE</scope>
    <source>
        <strain evidence="4">CCFEE 5485</strain>
    </source>
</reference>
<dbReference type="Pfam" id="PF10471">
    <property type="entry name" value="ANAPC_CDC26"/>
    <property type="match status" value="1"/>
</dbReference>
<dbReference type="InterPro" id="IPR024535">
    <property type="entry name" value="RHGA/B-epi-like_pectate_lyase"/>
</dbReference>
<sequence length="905" mass="99855">MLSRPATKISLTMDDIISYEHRKMVRDTARHRELEQQMDSSQDTSQSTVDEAATTTSQQDITPAQQTRAAKAKAALPTARAALDLPALSPLELGIKLSSLDSPGLDPQLQYYSLGDNEAPEGTHNHKRVASDSYGSGAPYWMSQIKRQGKTPYGANSSFVIWRNVRDYGAKGDGVTDDTYAINNATADGNRCGFGCDSQTTTPAIIFFPPGIYLISTPLIQYYYTQFIGDANNLPRIIATPNFYGIGLFDADVYLAYGFSWYTNQNNFYRQIRNFILDITNVPAKQEQHCLHWQVAQATSLQNIVFDMVATSPGQTNKHMGIFMDNGSGGFMEDLIFNGGNVGFFAGNQQFTVRNLTFNNCQTGVFQNWNWVFTYKSLVFNGCLIGMDFSQGGEVPAMSSTIVQDSYFNNVQYGIITSFTSNSTPSSAGSLVLDNVLFSNTDPAIQFPNNTVILAGNQVIPSFVQGTWYSAYEAEEVVHNLTCYEPTAKYARIQQPMAAPPKSPSLLDPKTTNPSNRIWERSRPQYEGVPYTKFKSVITNGKCAGDGITDDTACLQAFLGTVAADEVAYFDHGAYVISNTLQIPNNIKMQGEIWPMIMVDGSAAAFSDATNPKPAIRVGNPGDTGTTEMVEFVFETRGAAPGAIMMEWNLAGANGDPTATGMWDVHWRIAGSNGTKLQSDTCTKKPTVQHTADPKCIGSFMLLHITHTASLTMSNNWGWVSDHELDLTDHNQIDIYNGRGVLVESQGPVVMYGTAFEHSMLYNYNVANAKDIYMGVIQSETMYAQDNPNALDSWTPDSRYTDPTFEECFIATCYKTIGLNFFNSTYIFVYGAGLYSFFNNYDQGCLLTENCQQYMVSMQQSEGIYIYALNTKAAANMVEIDQVAVVPQAANPSTFCQTVAFFEYP</sequence>
<dbReference type="PANTHER" id="PTHR33928:SF2">
    <property type="entry name" value="PECTATE LYASE SUPERFAMILY PROTEIN DOMAIN-CONTAINING PROTEIN-RELATED"/>
    <property type="match status" value="1"/>
</dbReference>
<dbReference type="Gene3D" id="2.160.20.10">
    <property type="entry name" value="Single-stranded right-handed beta-helix, Pectin lyase-like"/>
    <property type="match status" value="2"/>
</dbReference>
<proteinExistence type="predicted"/>
<feature type="domain" description="Rhamnogalacturonase A/B/Epimerase-like pectate lyase" evidence="3">
    <location>
        <begin position="544"/>
        <end position="593"/>
    </location>
</feature>
<dbReference type="GO" id="GO:0004650">
    <property type="term" value="F:polygalacturonase activity"/>
    <property type="evidence" value="ECO:0007669"/>
    <property type="project" value="InterPro"/>
</dbReference>
<feature type="region of interest" description="Disordered" evidence="2">
    <location>
        <begin position="32"/>
        <end position="66"/>
    </location>
</feature>
<dbReference type="Pfam" id="PF12708">
    <property type="entry name" value="Pect-lyase_RHGA_epim"/>
    <property type="match status" value="2"/>
</dbReference>
<protein>
    <recommendedName>
        <fullName evidence="3">Rhamnogalacturonase A/B/Epimerase-like pectate lyase domain-containing protein</fullName>
    </recommendedName>
</protein>
<dbReference type="SUPFAM" id="SSF51126">
    <property type="entry name" value="Pectin lyase-like"/>
    <property type="match status" value="2"/>
</dbReference>
<evidence type="ECO:0000313" key="5">
    <source>
        <dbReference type="Proteomes" id="UP001274830"/>
    </source>
</evidence>
<feature type="compositionally biased region" description="Low complexity" evidence="2">
    <location>
        <begin position="37"/>
        <end position="48"/>
    </location>
</feature>
<dbReference type="InterPro" id="IPR039279">
    <property type="entry name" value="QRT3-like"/>
</dbReference>
<dbReference type="InterPro" id="IPR018860">
    <property type="entry name" value="APC_suCDC26"/>
</dbReference>
<dbReference type="InterPro" id="IPR011050">
    <property type="entry name" value="Pectin_lyase_fold/virulence"/>
</dbReference>
<accession>A0AAE1C2G7</accession>
<dbReference type="GO" id="GO:0005680">
    <property type="term" value="C:anaphase-promoting complex"/>
    <property type="evidence" value="ECO:0007669"/>
    <property type="project" value="InterPro"/>
</dbReference>
<evidence type="ECO:0000313" key="4">
    <source>
        <dbReference type="EMBL" id="KAK3675698.1"/>
    </source>
</evidence>
<dbReference type="CDD" id="cd23668">
    <property type="entry name" value="GH55_beta13glucanase-like"/>
    <property type="match status" value="1"/>
</dbReference>